<protein>
    <submittedName>
        <fullName evidence="3">Ubiquinol-cytochrome C chaperone</fullName>
    </submittedName>
</protein>
<sequence>MSFLSRLFNRSSGRDALAPLYAAVVAEARNPYWYVEGGVADTIDGRFDMVAAILSIALVRLERESGDGAAKAALLTEIFVDDMDAQLRQQGIGDIVVGKHIGRMMSALGGRLTVYREGLTGTGDLPEALRRNLYRNAAPSEEALANATARMRTIAEAVNAAPVDRLLSGALVQP</sequence>
<dbReference type="InterPro" id="IPR021150">
    <property type="entry name" value="Ubiq_cyt_c_chap"/>
</dbReference>
<accession>A0ABS7PT98</accession>
<name>A0ABS7PT98_9SPHN</name>
<comment type="caution">
    <text evidence="3">The sequence shown here is derived from an EMBL/GenBank/DDBJ whole genome shotgun (WGS) entry which is preliminary data.</text>
</comment>
<comment type="similarity">
    <text evidence="1">Belongs to the UPF0174 family.</text>
</comment>
<evidence type="ECO:0000313" key="4">
    <source>
        <dbReference type="Proteomes" id="UP000706039"/>
    </source>
</evidence>
<evidence type="ECO:0000313" key="3">
    <source>
        <dbReference type="EMBL" id="MBY8824562.1"/>
    </source>
</evidence>
<dbReference type="Pfam" id="PF03981">
    <property type="entry name" value="Ubiq_cyt_C_chap"/>
    <property type="match status" value="1"/>
</dbReference>
<dbReference type="RefSeq" id="WP_222991658.1">
    <property type="nucleotide sequence ID" value="NZ_JAINVV010000009.1"/>
</dbReference>
<gene>
    <name evidence="3" type="ORF">K7G82_19815</name>
</gene>
<organism evidence="3 4">
    <name type="scientific">Sphingomonas colocasiae</name>
    <dbReference type="NCBI Taxonomy" id="1848973"/>
    <lineage>
        <taxon>Bacteria</taxon>
        <taxon>Pseudomonadati</taxon>
        <taxon>Pseudomonadota</taxon>
        <taxon>Alphaproteobacteria</taxon>
        <taxon>Sphingomonadales</taxon>
        <taxon>Sphingomonadaceae</taxon>
        <taxon>Sphingomonas</taxon>
    </lineage>
</organism>
<reference evidence="3 4" key="1">
    <citation type="submission" date="2021-08" db="EMBL/GenBank/DDBJ databases">
        <authorList>
            <person name="Tuo L."/>
        </authorList>
    </citation>
    <scope>NUCLEOTIDE SEQUENCE [LARGE SCALE GENOMIC DNA]</scope>
    <source>
        <strain evidence="3 4">JCM 31229</strain>
    </source>
</reference>
<dbReference type="EMBL" id="JAINVV010000009">
    <property type="protein sequence ID" value="MBY8824562.1"/>
    <property type="molecule type" value="Genomic_DNA"/>
</dbReference>
<dbReference type="Proteomes" id="UP000706039">
    <property type="component" value="Unassembled WGS sequence"/>
</dbReference>
<feature type="domain" description="Ubiquinol-cytochrome c chaperone" evidence="2">
    <location>
        <begin position="38"/>
        <end position="170"/>
    </location>
</feature>
<evidence type="ECO:0000259" key="2">
    <source>
        <dbReference type="Pfam" id="PF03981"/>
    </source>
</evidence>
<proteinExistence type="inferred from homology"/>
<evidence type="ECO:0000256" key="1">
    <source>
        <dbReference type="ARBA" id="ARBA00006436"/>
    </source>
</evidence>
<keyword evidence="4" id="KW-1185">Reference proteome</keyword>